<evidence type="ECO:0000313" key="9">
    <source>
        <dbReference type="Proteomes" id="UP000032534"/>
    </source>
</evidence>
<dbReference type="Pfam" id="PF00296">
    <property type="entry name" value="Bac_luciferase"/>
    <property type="match status" value="1"/>
</dbReference>
<feature type="binding site" evidence="6">
    <location>
        <position position="145"/>
    </location>
    <ligand>
        <name>FMN</name>
        <dbReference type="ChEBI" id="CHEBI:58210"/>
    </ligand>
</feature>
<keyword evidence="4 8" id="KW-0503">Monooxygenase</keyword>
<dbReference type="CDD" id="cd01095">
    <property type="entry name" value="Nitrilotriacetate_monoxgenase"/>
    <property type="match status" value="1"/>
</dbReference>
<evidence type="ECO:0000313" key="8">
    <source>
        <dbReference type="EMBL" id="KJD46201.1"/>
    </source>
</evidence>
<proteinExistence type="inferred from homology"/>
<evidence type="ECO:0000256" key="1">
    <source>
        <dbReference type="ARBA" id="ARBA00022630"/>
    </source>
</evidence>
<feature type="binding site" evidence="6">
    <location>
        <position position="149"/>
    </location>
    <ligand>
        <name>FMN</name>
        <dbReference type="ChEBI" id="CHEBI:58210"/>
    </ligand>
</feature>
<protein>
    <submittedName>
        <fullName evidence="8">Monooxygenase</fullName>
    </submittedName>
</protein>
<accession>A0A0D7X476</accession>
<dbReference type="PANTHER" id="PTHR30011">
    <property type="entry name" value="ALKANESULFONATE MONOOXYGENASE-RELATED"/>
    <property type="match status" value="1"/>
</dbReference>
<feature type="binding site" evidence="6">
    <location>
        <position position="58"/>
    </location>
    <ligand>
        <name>FMN</name>
        <dbReference type="ChEBI" id="CHEBI:58210"/>
    </ligand>
</feature>
<dbReference type="PANTHER" id="PTHR30011:SF16">
    <property type="entry name" value="C2H2 FINGER DOMAIN TRANSCRIPTION FACTOR (EUROFUNG)-RELATED"/>
    <property type="match status" value="1"/>
</dbReference>
<evidence type="ECO:0000256" key="6">
    <source>
        <dbReference type="PIRSR" id="PIRSR000337-1"/>
    </source>
</evidence>
<dbReference type="AlphaFoldDB" id="A0A0D7X476"/>
<dbReference type="OrthoDB" id="3265338at2"/>
<evidence type="ECO:0000259" key="7">
    <source>
        <dbReference type="Pfam" id="PF00296"/>
    </source>
</evidence>
<dbReference type="SUPFAM" id="SSF51679">
    <property type="entry name" value="Bacterial luciferase-like"/>
    <property type="match status" value="1"/>
</dbReference>
<feature type="domain" description="Luciferase-like" evidence="7">
    <location>
        <begin position="20"/>
        <end position="384"/>
    </location>
</feature>
<evidence type="ECO:0000256" key="2">
    <source>
        <dbReference type="ARBA" id="ARBA00022643"/>
    </source>
</evidence>
<comment type="caution">
    <text evidence="8">The sequence shown here is derived from an EMBL/GenBank/DDBJ whole genome shotgun (WGS) entry which is preliminary data.</text>
</comment>
<dbReference type="InterPro" id="IPR011251">
    <property type="entry name" value="Luciferase-like_dom"/>
</dbReference>
<comment type="similarity">
    <text evidence="5">Belongs to the NtaA/SnaA/DszA monooxygenase family.</text>
</comment>
<dbReference type="GO" id="GO:0004497">
    <property type="term" value="F:monooxygenase activity"/>
    <property type="evidence" value="ECO:0007669"/>
    <property type="project" value="UniProtKB-KW"/>
</dbReference>
<feature type="binding site" evidence="6">
    <location>
        <position position="219"/>
    </location>
    <ligand>
        <name>FMN</name>
        <dbReference type="ChEBI" id="CHEBI:58210"/>
    </ligand>
</feature>
<dbReference type="PATRIC" id="fig|159743.3.peg.1656"/>
<feature type="binding site" evidence="6">
    <location>
        <position position="95"/>
    </location>
    <ligand>
        <name>FMN</name>
        <dbReference type="ChEBI" id="CHEBI:58210"/>
    </ligand>
</feature>
<evidence type="ECO:0000256" key="4">
    <source>
        <dbReference type="ARBA" id="ARBA00023033"/>
    </source>
</evidence>
<dbReference type="RefSeq" id="WP_044645552.1">
    <property type="nucleotide sequence ID" value="NZ_JTHP01000010.1"/>
</dbReference>
<dbReference type="InterPro" id="IPR036661">
    <property type="entry name" value="Luciferase-like_sf"/>
</dbReference>
<dbReference type="InterPro" id="IPR051260">
    <property type="entry name" value="Diverse_substr_monoxygenases"/>
</dbReference>
<sequence>MAKDKQIKFGAIIHGVGGSMTTWRHPEVPADASVNFEFYKTQAQKAEEGKFDLVFIADGLFINEKSIPHFLNRFEPITILSALAGVTKRIGLVGTLSTSYSEPFTVARQFSSIDHISGGRAGWNVVTSPLEGSALNFNKGEHPSHPERYKIAEEYLQVTKGLWDSWEEDAFVRDKESGVFFDPEKLHTLNHKGEFFSVQGPLNIGRSKQGQPVIFQAGSSEDGKNLAAKEADAVFTGHETLEEAQQFYRDVKERAVRYGRSEEDIVILPGISPIIGSTTEEAERKYEDITNLVTIEAALKFLGRFFDHHDFSQYPLDEPFPELDGIGSNSFRSGTDKIKRTAKEQNLTLREVALRSATPRTAFIGTAEQVADRVQEWFERKGADGFIIGSDVPSGLHDFVNLVVPILQERGIYRQDYEFSTLRENLGVPIPENRYTAAKSKVKIDA</sequence>
<keyword evidence="1 6" id="KW-0285">Flavoprotein</keyword>
<feature type="binding site" evidence="6">
    <location>
        <position position="220"/>
    </location>
    <ligand>
        <name>FMN</name>
        <dbReference type="ChEBI" id="CHEBI:58210"/>
    </ligand>
</feature>
<keyword evidence="2 6" id="KW-0288">FMN</keyword>
<gene>
    <name evidence="8" type="ORF">QD47_07540</name>
</gene>
<dbReference type="Gene3D" id="3.20.20.30">
    <property type="entry name" value="Luciferase-like domain"/>
    <property type="match status" value="1"/>
</dbReference>
<organism evidence="8 9">
    <name type="scientific">Paenibacillus terrae</name>
    <dbReference type="NCBI Taxonomy" id="159743"/>
    <lineage>
        <taxon>Bacteria</taxon>
        <taxon>Bacillati</taxon>
        <taxon>Bacillota</taxon>
        <taxon>Bacilli</taxon>
        <taxon>Bacillales</taxon>
        <taxon>Paenibacillaceae</taxon>
        <taxon>Paenibacillus</taxon>
    </lineage>
</organism>
<reference evidence="8 9" key="1">
    <citation type="submission" date="2014-11" db="EMBL/GenBank/DDBJ databases">
        <title>Draft Genome Sequences of Paenibacillus polymyxa NRRL B-30509 and Paenibacillus terrae NRRL B-30644, Strains from a Poultry Environment that Produce Tridecaptin A and Paenicidins.</title>
        <authorList>
            <person name="van Belkum M.J."/>
            <person name="Lohans C.T."/>
            <person name="Vederas J.C."/>
        </authorList>
    </citation>
    <scope>NUCLEOTIDE SEQUENCE [LARGE SCALE GENOMIC DNA]</scope>
    <source>
        <strain evidence="8 9">NRRL B-30644</strain>
    </source>
</reference>
<dbReference type="Proteomes" id="UP000032534">
    <property type="component" value="Unassembled WGS sequence"/>
</dbReference>
<dbReference type="GO" id="GO:0016705">
    <property type="term" value="F:oxidoreductase activity, acting on paired donors, with incorporation or reduction of molecular oxygen"/>
    <property type="evidence" value="ECO:0007669"/>
    <property type="project" value="InterPro"/>
</dbReference>
<dbReference type="PIRSF" id="PIRSF000337">
    <property type="entry name" value="NTA_MOA"/>
    <property type="match status" value="1"/>
</dbReference>
<dbReference type="InterPro" id="IPR016215">
    <property type="entry name" value="NTA_MOA"/>
</dbReference>
<keyword evidence="9" id="KW-1185">Reference proteome</keyword>
<dbReference type="NCBIfam" id="TIGR03860">
    <property type="entry name" value="FMN_nitrolo"/>
    <property type="match status" value="1"/>
</dbReference>
<name>A0A0D7X476_9BACL</name>
<evidence type="ECO:0000256" key="3">
    <source>
        <dbReference type="ARBA" id="ARBA00023002"/>
    </source>
</evidence>
<dbReference type="EMBL" id="JTHP01000010">
    <property type="protein sequence ID" value="KJD46201.1"/>
    <property type="molecule type" value="Genomic_DNA"/>
</dbReference>
<keyword evidence="3" id="KW-0560">Oxidoreductase</keyword>
<evidence type="ECO:0000256" key="5">
    <source>
        <dbReference type="ARBA" id="ARBA00033748"/>
    </source>
</evidence>